<name>A0A822YZ27_NELNU</name>
<keyword evidence="2" id="KW-1185">Reference proteome</keyword>
<sequence length="51" mass="5936">MLPLGWLTDPGPHRKCNLTLDEQRTQQMITLWSMAKSTPWKPIYHYPLIGA</sequence>
<protein>
    <submittedName>
        <fullName evidence="1">Uncharacterized protein</fullName>
    </submittedName>
</protein>
<evidence type="ECO:0000313" key="1">
    <source>
        <dbReference type="EMBL" id="DAD36731.1"/>
    </source>
</evidence>
<organism evidence="1 2">
    <name type="scientific">Nelumbo nucifera</name>
    <name type="common">Sacred lotus</name>
    <dbReference type="NCBI Taxonomy" id="4432"/>
    <lineage>
        <taxon>Eukaryota</taxon>
        <taxon>Viridiplantae</taxon>
        <taxon>Streptophyta</taxon>
        <taxon>Embryophyta</taxon>
        <taxon>Tracheophyta</taxon>
        <taxon>Spermatophyta</taxon>
        <taxon>Magnoliopsida</taxon>
        <taxon>Proteales</taxon>
        <taxon>Nelumbonaceae</taxon>
        <taxon>Nelumbo</taxon>
    </lineage>
</organism>
<comment type="caution">
    <text evidence="1">The sequence shown here is derived from an EMBL/GenBank/DDBJ whole genome shotgun (WGS) entry which is preliminary data.</text>
</comment>
<reference evidence="1 2" key="1">
    <citation type="journal article" date="2020" name="Mol. Biol. Evol.">
        <title>Distinct Expression and Methylation Patterns for Genes with Different Fates following a Single Whole-Genome Duplication in Flowering Plants.</title>
        <authorList>
            <person name="Shi T."/>
            <person name="Rahmani R.S."/>
            <person name="Gugger P.F."/>
            <person name="Wang M."/>
            <person name="Li H."/>
            <person name="Zhang Y."/>
            <person name="Li Z."/>
            <person name="Wang Q."/>
            <person name="Van de Peer Y."/>
            <person name="Marchal K."/>
            <person name="Chen J."/>
        </authorList>
    </citation>
    <scope>NUCLEOTIDE SEQUENCE [LARGE SCALE GENOMIC DNA]</scope>
    <source>
        <tissue evidence="1">Leaf</tissue>
    </source>
</reference>
<dbReference type="EMBL" id="DUZY01000004">
    <property type="protein sequence ID" value="DAD36731.1"/>
    <property type="molecule type" value="Genomic_DNA"/>
</dbReference>
<dbReference type="AlphaFoldDB" id="A0A822YZ27"/>
<proteinExistence type="predicted"/>
<evidence type="ECO:0000313" key="2">
    <source>
        <dbReference type="Proteomes" id="UP000607653"/>
    </source>
</evidence>
<dbReference type="Proteomes" id="UP000607653">
    <property type="component" value="Unassembled WGS sequence"/>
</dbReference>
<gene>
    <name evidence="1" type="ORF">HUJ06_007372</name>
</gene>
<accession>A0A822YZ27</accession>